<proteinExistence type="predicted"/>
<name>A0A0V1I0P8_9BILA</name>
<dbReference type="AlphaFoldDB" id="A0A0V1I0P8"/>
<comment type="caution">
    <text evidence="1">The sequence shown here is derived from an EMBL/GenBank/DDBJ whole genome shotgun (WGS) entry which is preliminary data.</text>
</comment>
<dbReference type="Proteomes" id="UP000055024">
    <property type="component" value="Unassembled WGS sequence"/>
</dbReference>
<gene>
    <name evidence="1" type="ORF">T11_16735</name>
</gene>
<protein>
    <submittedName>
        <fullName evidence="1">Uncharacterized protein</fullName>
    </submittedName>
</protein>
<dbReference type="EMBL" id="JYDP01000013">
    <property type="protein sequence ID" value="KRZ16128.1"/>
    <property type="molecule type" value="Genomic_DNA"/>
</dbReference>
<evidence type="ECO:0000313" key="1">
    <source>
        <dbReference type="EMBL" id="KRZ16128.1"/>
    </source>
</evidence>
<keyword evidence="2" id="KW-1185">Reference proteome</keyword>
<evidence type="ECO:0000313" key="2">
    <source>
        <dbReference type="Proteomes" id="UP000055024"/>
    </source>
</evidence>
<reference evidence="1 2" key="1">
    <citation type="submission" date="2015-01" db="EMBL/GenBank/DDBJ databases">
        <title>Evolution of Trichinella species and genotypes.</title>
        <authorList>
            <person name="Korhonen P.K."/>
            <person name="Edoardo P."/>
            <person name="Giuseppe L.R."/>
            <person name="Gasser R.B."/>
        </authorList>
    </citation>
    <scope>NUCLEOTIDE SEQUENCE [LARGE SCALE GENOMIC DNA]</scope>
    <source>
        <strain evidence="1">ISS1029</strain>
    </source>
</reference>
<accession>A0A0V1I0P8</accession>
<organism evidence="1 2">
    <name type="scientific">Trichinella zimbabwensis</name>
    <dbReference type="NCBI Taxonomy" id="268475"/>
    <lineage>
        <taxon>Eukaryota</taxon>
        <taxon>Metazoa</taxon>
        <taxon>Ecdysozoa</taxon>
        <taxon>Nematoda</taxon>
        <taxon>Enoplea</taxon>
        <taxon>Dorylaimia</taxon>
        <taxon>Trichinellida</taxon>
        <taxon>Trichinellidae</taxon>
        <taxon>Trichinella</taxon>
    </lineage>
</organism>
<sequence length="52" mass="5595">MHPVHSTMGTRQALTTDQTGHFLSVPILLVGAVADHEHSDVSVPMANKLAIY</sequence>